<organism evidence="1 2">
    <name type="scientific">Undibacterium parvum</name>
    <dbReference type="NCBI Taxonomy" id="401471"/>
    <lineage>
        <taxon>Bacteria</taxon>
        <taxon>Pseudomonadati</taxon>
        <taxon>Pseudomonadota</taxon>
        <taxon>Betaproteobacteria</taxon>
        <taxon>Burkholderiales</taxon>
        <taxon>Oxalobacteraceae</taxon>
        <taxon>Undibacterium</taxon>
    </lineage>
</organism>
<dbReference type="EMBL" id="CP034464">
    <property type="protein sequence ID" value="AZP13086.1"/>
    <property type="molecule type" value="Genomic_DNA"/>
</dbReference>
<dbReference type="Proteomes" id="UP000275663">
    <property type="component" value="Chromosome"/>
</dbReference>
<name>A0A3Q9BRU4_9BURK</name>
<accession>A0A3Q9BRU4</accession>
<dbReference type="RefSeq" id="WP_126128462.1">
    <property type="nucleotide sequence ID" value="NZ_CP034464.1"/>
</dbReference>
<proteinExistence type="predicted"/>
<reference evidence="1 2" key="1">
    <citation type="journal article" date="2011" name="Int. J. Syst. Evol. Microbiol.">
        <title>Description of Undibacterium oligocarboniphilum sp. nov., isolated from purified water, and Undibacterium pigrum strain CCUG 49012 as the type strain of Undibacterium parvum sp. nov., and emended descriptions of the genus Undibacterium and the species Undibacterium pigrum.</title>
        <authorList>
            <person name="Eder W."/>
            <person name="Wanner G."/>
            <person name="Ludwig W."/>
            <person name="Busse H.J."/>
            <person name="Ziemke-Kageler F."/>
            <person name="Lang E."/>
        </authorList>
    </citation>
    <scope>NUCLEOTIDE SEQUENCE [LARGE SCALE GENOMIC DNA]</scope>
    <source>
        <strain evidence="1 2">DSM 23061</strain>
    </source>
</reference>
<dbReference type="AlphaFoldDB" id="A0A3Q9BRU4"/>
<keyword evidence="2" id="KW-1185">Reference proteome</keyword>
<gene>
    <name evidence="1" type="ORF">EJN92_14425</name>
</gene>
<evidence type="ECO:0000313" key="2">
    <source>
        <dbReference type="Proteomes" id="UP000275663"/>
    </source>
</evidence>
<protein>
    <submittedName>
        <fullName evidence="1">Uncharacterized protein</fullName>
    </submittedName>
</protein>
<dbReference type="KEGG" id="upv:EJN92_14425"/>
<sequence length="63" mass="7416">MSDKQQKWRPASRKLSLLSVARVAVEFRYFLVRGGTSQKARNEESITIRKKEIEKKKLKIKKP</sequence>
<evidence type="ECO:0000313" key="1">
    <source>
        <dbReference type="EMBL" id="AZP13086.1"/>
    </source>
</evidence>